<dbReference type="PANTHER" id="PTHR45138">
    <property type="entry name" value="REGULATORY COMPONENTS OF SENSORY TRANSDUCTION SYSTEM"/>
    <property type="match status" value="1"/>
</dbReference>
<dbReference type="FunFam" id="3.30.70.270:FF:000001">
    <property type="entry name" value="Diguanylate cyclase domain protein"/>
    <property type="match status" value="1"/>
</dbReference>
<dbReference type="Pfam" id="PF00990">
    <property type="entry name" value="GGDEF"/>
    <property type="match status" value="1"/>
</dbReference>
<organism evidence="6 7">
    <name type="scientific">Pelagerythrobacter aerophilus</name>
    <dbReference type="NCBI Taxonomy" id="2306995"/>
    <lineage>
        <taxon>Bacteria</taxon>
        <taxon>Pseudomonadati</taxon>
        <taxon>Pseudomonadota</taxon>
        <taxon>Alphaproteobacteria</taxon>
        <taxon>Sphingomonadales</taxon>
        <taxon>Erythrobacteraceae</taxon>
        <taxon>Pelagerythrobacter</taxon>
    </lineage>
</organism>
<proteinExistence type="predicted"/>
<dbReference type="InterPro" id="IPR000160">
    <property type="entry name" value="GGDEF_dom"/>
</dbReference>
<dbReference type="SUPFAM" id="SSF55073">
    <property type="entry name" value="Nucleotide cyclase"/>
    <property type="match status" value="1"/>
</dbReference>
<dbReference type="CDD" id="cd01949">
    <property type="entry name" value="GGDEF"/>
    <property type="match status" value="1"/>
</dbReference>
<comment type="catalytic activity">
    <reaction evidence="2">
        <text>2 GTP = 3',3'-c-di-GMP + 2 diphosphate</text>
        <dbReference type="Rhea" id="RHEA:24898"/>
        <dbReference type="ChEBI" id="CHEBI:33019"/>
        <dbReference type="ChEBI" id="CHEBI:37565"/>
        <dbReference type="ChEBI" id="CHEBI:58805"/>
        <dbReference type="EC" id="2.7.7.65"/>
    </reaction>
</comment>
<sequence>MTAAFVLAINMFIAGIFALAFGVVAAMNRTAQGARWLAIGYATGIVTIPLEFLLPWQTDPAPVVIGTFLVYLLALTFCLIGIARHYGTAPPWRTMAAIWMASVLAIPVIFMLTYGSPARGLLYQLPYFAMHAAVGLVIYRSKRRQPLDLLLFTLNGVAASLHLLKPLIAWTIGTATEPQGYLATTYAAVSQSMAAVTLVALALVLLLVMMRDTTAEMAARSETDALSGILNRRGFDLHAERMLAHARRTNEPLTLVTADIDHFKSINDRFGHAVGDQVIAHVAALLRQSVSDEAIVSRLGGEEFAVLLAGASLAAGRRIAETARERLAADRLAQLDGDCMVTVSFGVAQMTQGDTLFDLSRRADAALYRAKSGGRNRVSLALGEARETPTPPAERPPEFAERQHAYAATQVSPLPIR</sequence>
<gene>
    <name evidence="6" type="ORF">D2V04_09890</name>
</gene>
<dbReference type="NCBIfam" id="TIGR00254">
    <property type="entry name" value="GGDEF"/>
    <property type="match status" value="1"/>
</dbReference>
<feature type="transmembrane region" description="Helical" evidence="4">
    <location>
        <begin position="192"/>
        <end position="210"/>
    </location>
</feature>
<feature type="transmembrane region" description="Helical" evidence="4">
    <location>
        <begin position="121"/>
        <end position="139"/>
    </location>
</feature>
<dbReference type="OrthoDB" id="384661at2"/>
<feature type="transmembrane region" description="Helical" evidence="4">
    <location>
        <begin position="6"/>
        <end position="26"/>
    </location>
</feature>
<feature type="compositionally biased region" description="Basic and acidic residues" evidence="3">
    <location>
        <begin position="395"/>
        <end position="404"/>
    </location>
</feature>
<evidence type="ECO:0000259" key="5">
    <source>
        <dbReference type="PROSITE" id="PS50887"/>
    </source>
</evidence>
<keyword evidence="4" id="KW-1133">Transmembrane helix</keyword>
<dbReference type="Gene3D" id="3.30.70.270">
    <property type="match status" value="1"/>
</dbReference>
<dbReference type="GO" id="GO:0052621">
    <property type="term" value="F:diguanylate cyclase activity"/>
    <property type="evidence" value="ECO:0007669"/>
    <property type="project" value="UniProtKB-EC"/>
</dbReference>
<dbReference type="EC" id="2.7.7.65" evidence="1"/>
<evidence type="ECO:0000256" key="2">
    <source>
        <dbReference type="ARBA" id="ARBA00034247"/>
    </source>
</evidence>
<evidence type="ECO:0000313" key="6">
    <source>
        <dbReference type="EMBL" id="RIV78173.1"/>
    </source>
</evidence>
<evidence type="ECO:0000256" key="1">
    <source>
        <dbReference type="ARBA" id="ARBA00012528"/>
    </source>
</evidence>
<keyword evidence="4" id="KW-0812">Transmembrane</keyword>
<dbReference type="SMART" id="SM00267">
    <property type="entry name" value="GGDEF"/>
    <property type="match status" value="1"/>
</dbReference>
<keyword evidence="7" id="KW-1185">Reference proteome</keyword>
<evidence type="ECO:0000313" key="7">
    <source>
        <dbReference type="Proteomes" id="UP000285092"/>
    </source>
</evidence>
<dbReference type="PROSITE" id="PS50887">
    <property type="entry name" value="GGDEF"/>
    <property type="match status" value="1"/>
</dbReference>
<dbReference type="GO" id="GO:0043709">
    <property type="term" value="P:cell adhesion involved in single-species biofilm formation"/>
    <property type="evidence" value="ECO:0007669"/>
    <property type="project" value="TreeGrafter"/>
</dbReference>
<evidence type="ECO:0000256" key="3">
    <source>
        <dbReference type="SAM" id="MobiDB-lite"/>
    </source>
</evidence>
<dbReference type="AlphaFoldDB" id="A0A418NHM5"/>
<reference evidence="6 7" key="1">
    <citation type="submission" date="2018-08" db="EMBL/GenBank/DDBJ databases">
        <title>Altererythrobacter sp.Ery1 and Ery12, the genome sequencing of novel strains in genus Alterythrobacter.</title>
        <authorList>
            <person name="Cheng H."/>
            <person name="Wu Y.-H."/>
            <person name="Fang C."/>
            <person name="Xu X.-W."/>
        </authorList>
    </citation>
    <scope>NUCLEOTIDE SEQUENCE [LARGE SCALE GENOMIC DNA]</scope>
    <source>
        <strain evidence="6 7">Ery1</strain>
    </source>
</reference>
<feature type="transmembrane region" description="Helical" evidence="4">
    <location>
        <begin position="63"/>
        <end position="83"/>
    </location>
</feature>
<dbReference type="GO" id="GO:0005886">
    <property type="term" value="C:plasma membrane"/>
    <property type="evidence" value="ECO:0007669"/>
    <property type="project" value="TreeGrafter"/>
</dbReference>
<feature type="domain" description="GGDEF" evidence="5">
    <location>
        <begin position="251"/>
        <end position="383"/>
    </location>
</feature>
<dbReference type="GO" id="GO:1902201">
    <property type="term" value="P:negative regulation of bacterial-type flagellum-dependent cell motility"/>
    <property type="evidence" value="ECO:0007669"/>
    <property type="project" value="TreeGrafter"/>
</dbReference>
<comment type="caution">
    <text evidence="6">The sequence shown here is derived from an EMBL/GenBank/DDBJ whole genome shotgun (WGS) entry which is preliminary data.</text>
</comment>
<feature type="transmembrane region" description="Helical" evidence="4">
    <location>
        <begin position="95"/>
        <end position="115"/>
    </location>
</feature>
<dbReference type="RefSeq" id="WP_119513504.1">
    <property type="nucleotide sequence ID" value="NZ_QXFK01000016.1"/>
</dbReference>
<dbReference type="InterPro" id="IPR029787">
    <property type="entry name" value="Nucleotide_cyclase"/>
</dbReference>
<dbReference type="PANTHER" id="PTHR45138:SF9">
    <property type="entry name" value="DIGUANYLATE CYCLASE DGCM-RELATED"/>
    <property type="match status" value="1"/>
</dbReference>
<protein>
    <recommendedName>
        <fullName evidence="1">diguanylate cyclase</fullName>
        <ecNumber evidence="1">2.7.7.65</ecNumber>
    </recommendedName>
</protein>
<name>A0A418NHM5_9SPHN</name>
<dbReference type="InterPro" id="IPR050469">
    <property type="entry name" value="Diguanylate_Cyclase"/>
</dbReference>
<evidence type="ECO:0000256" key="4">
    <source>
        <dbReference type="SAM" id="Phobius"/>
    </source>
</evidence>
<keyword evidence="4" id="KW-0472">Membrane</keyword>
<feature type="region of interest" description="Disordered" evidence="3">
    <location>
        <begin position="379"/>
        <end position="417"/>
    </location>
</feature>
<dbReference type="InterPro" id="IPR043128">
    <property type="entry name" value="Rev_trsase/Diguanyl_cyclase"/>
</dbReference>
<dbReference type="Proteomes" id="UP000285092">
    <property type="component" value="Unassembled WGS sequence"/>
</dbReference>
<feature type="transmembrane region" description="Helical" evidence="4">
    <location>
        <begin position="151"/>
        <end position="172"/>
    </location>
</feature>
<feature type="transmembrane region" description="Helical" evidence="4">
    <location>
        <begin position="38"/>
        <end position="57"/>
    </location>
</feature>
<accession>A0A418NHM5</accession>
<dbReference type="EMBL" id="QXFK01000016">
    <property type="protein sequence ID" value="RIV78173.1"/>
    <property type="molecule type" value="Genomic_DNA"/>
</dbReference>